<accession>A0A7I9Y338</accession>
<name>A0A7I9Y338_9MYCO</name>
<feature type="chain" id="PRO_5029754093" description="DUF732 domain-containing protein" evidence="1">
    <location>
        <begin position="23"/>
        <end position="105"/>
    </location>
</feature>
<sequence length="105" mass="10671">MRLSLLVAGLVAVAGLAVPAHADPAEDDANFLAMLKNAGITYNNAGRAVTAGRTVCQLINSGTAPADVVTQLTNANPGFKTENALTFTGIAARVYCPGRLKDSGG</sequence>
<evidence type="ECO:0000313" key="4">
    <source>
        <dbReference type="Proteomes" id="UP000465361"/>
    </source>
</evidence>
<dbReference type="InterPro" id="IPR007969">
    <property type="entry name" value="DUF732"/>
</dbReference>
<dbReference type="Pfam" id="PF05305">
    <property type="entry name" value="DUF732"/>
    <property type="match status" value="1"/>
</dbReference>
<evidence type="ECO:0000259" key="2">
    <source>
        <dbReference type="Pfam" id="PF05305"/>
    </source>
</evidence>
<comment type="caution">
    <text evidence="3">The sequence shown here is derived from an EMBL/GenBank/DDBJ whole genome shotgun (WGS) entry which is preliminary data.</text>
</comment>
<evidence type="ECO:0000256" key="1">
    <source>
        <dbReference type="SAM" id="SignalP"/>
    </source>
</evidence>
<dbReference type="EMBL" id="BLKW01000004">
    <property type="protein sequence ID" value="GFG76293.1"/>
    <property type="molecule type" value="Genomic_DNA"/>
</dbReference>
<keyword evidence="4" id="KW-1185">Reference proteome</keyword>
<feature type="domain" description="DUF732" evidence="2">
    <location>
        <begin position="27"/>
        <end position="97"/>
    </location>
</feature>
<gene>
    <name evidence="3" type="ORF">MBOT_36580</name>
</gene>
<protein>
    <recommendedName>
        <fullName evidence="2">DUF732 domain-containing protein</fullName>
    </recommendedName>
</protein>
<feature type="signal peptide" evidence="1">
    <location>
        <begin position="1"/>
        <end position="22"/>
    </location>
</feature>
<reference evidence="3 4" key="1">
    <citation type="journal article" date="2019" name="Emerg. Microbes Infect.">
        <title>Comprehensive subspecies identification of 175 nontuberculous mycobacteria species based on 7547 genomic profiles.</title>
        <authorList>
            <person name="Matsumoto Y."/>
            <person name="Kinjo T."/>
            <person name="Motooka D."/>
            <person name="Nabeya D."/>
            <person name="Jung N."/>
            <person name="Uechi K."/>
            <person name="Horii T."/>
            <person name="Iida T."/>
            <person name="Fujita J."/>
            <person name="Nakamura S."/>
        </authorList>
    </citation>
    <scope>NUCLEOTIDE SEQUENCE [LARGE SCALE GENOMIC DNA]</scope>
    <source>
        <strain evidence="3 4">JCM 17322</strain>
    </source>
</reference>
<proteinExistence type="predicted"/>
<organism evidence="3 4">
    <name type="scientific">Mycobacterium botniense</name>
    <dbReference type="NCBI Taxonomy" id="84962"/>
    <lineage>
        <taxon>Bacteria</taxon>
        <taxon>Bacillati</taxon>
        <taxon>Actinomycetota</taxon>
        <taxon>Actinomycetes</taxon>
        <taxon>Mycobacteriales</taxon>
        <taxon>Mycobacteriaceae</taxon>
        <taxon>Mycobacterium</taxon>
    </lineage>
</organism>
<dbReference type="AlphaFoldDB" id="A0A7I9Y338"/>
<evidence type="ECO:0000313" key="3">
    <source>
        <dbReference type="EMBL" id="GFG76293.1"/>
    </source>
</evidence>
<dbReference type="Proteomes" id="UP000465361">
    <property type="component" value="Unassembled WGS sequence"/>
</dbReference>
<keyword evidence="1" id="KW-0732">Signal</keyword>